<organism evidence="9 10">
    <name type="scientific">Oopsacas minuta</name>
    <dbReference type="NCBI Taxonomy" id="111878"/>
    <lineage>
        <taxon>Eukaryota</taxon>
        <taxon>Metazoa</taxon>
        <taxon>Porifera</taxon>
        <taxon>Hexactinellida</taxon>
        <taxon>Hexasterophora</taxon>
        <taxon>Lyssacinosida</taxon>
        <taxon>Leucopsacidae</taxon>
        <taxon>Oopsacas</taxon>
    </lineage>
</organism>
<dbReference type="GO" id="GO:0051011">
    <property type="term" value="F:microtubule minus-end binding"/>
    <property type="evidence" value="ECO:0007669"/>
    <property type="project" value="TreeGrafter"/>
</dbReference>
<dbReference type="GO" id="GO:0000278">
    <property type="term" value="P:mitotic cell cycle"/>
    <property type="evidence" value="ECO:0007669"/>
    <property type="project" value="TreeGrafter"/>
</dbReference>
<keyword evidence="3 6" id="KW-0963">Cytoplasm</keyword>
<reference evidence="9 10" key="1">
    <citation type="journal article" date="2023" name="BMC Biol.">
        <title>The compact genome of the sponge Oopsacas minuta (Hexactinellida) is lacking key metazoan core genes.</title>
        <authorList>
            <person name="Santini S."/>
            <person name="Schenkelaars Q."/>
            <person name="Jourda C."/>
            <person name="Duchesne M."/>
            <person name="Belahbib H."/>
            <person name="Rocher C."/>
            <person name="Selva M."/>
            <person name="Riesgo A."/>
            <person name="Vervoort M."/>
            <person name="Leys S.P."/>
            <person name="Kodjabachian L."/>
            <person name="Le Bivic A."/>
            <person name="Borchiellini C."/>
            <person name="Claverie J.M."/>
            <person name="Renard E."/>
        </authorList>
    </citation>
    <scope>NUCLEOTIDE SEQUENCE [LARGE SCALE GENOMIC DNA]</scope>
    <source>
        <strain evidence="9">SPO-2</strain>
    </source>
</reference>
<comment type="similarity">
    <text evidence="2 6">Belongs to the TUBGCP family.</text>
</comment>
<evidence type="ECO:0000256" key="2">
    <source>
        <dbReference type="ARBA" id="ARBA00010337"/>
    </source>
</evidence>
<dbReference type="GO" id="GO:0051321">
    <property type="term" value="P:meiotic cell cycle"/>
    <property type="evidence" value="ECO:0007669"/>
    <property type="project" value="TreeGrafter"/>
</dbReference>
<feature type="domain" description="Gamma tubulin complex component C-terminal" evidence="7">
    <location>
        <begin position="333"/>
        <end position="630"/>
    </location>
</feature>
<proteinExistence type="inferred from homology"/>
<dbReference type="GO" id="GO:0031122">
    <property type="term" value="P:cytoplasmic microtubule organization"/>
    <property type="evidence" value="ECO:0007669"/>
    <property type="project" value="TreeGrafter"/>
</dbReference>
<evidence type="ECO:0000256" key="1">
    <source>
        <dbReference type="ARBA" id="ARBA00004267"/>
    </source>
</evidence>
<evidence type="ECO:0000256" key="5">
    <source>
        <dbReference type="ARBA" id="ARBA00023212"/>
    </source>
</evidence>
<dbReference type="InterPro" id="IPR041470">
    <property type="entry name" value="GCP_N"/>
</dbReference>
<dbReference type="PANTHER" id="PTHR19302">
    <property type="entry name" value="GAMMA TUBULIN COMPLEX PROTEIN"/>
    <property type="match status" value="1"/>
</dbReference>
<protein>
    <recommendedName>
        <fullName evidence="6">Gamma-tubulin complex component</fullName>
    </recommendedName>
</protein>
<dbReference type="Gene3D" id="1.20.120.1900">
    <property type="entry name" value="Gamma-tubulin complex, C-terminal domain"/>
    <property type="match status" value="1"/>
</dbReference>
<evidence type="ECO:0000259" key="7">
    <source>
        <dbReference type="Pfam" id="PF04130"/>
    </source>
</evidence>
<comment type="caution">
    <text evidence="9">The sequence shown here is derived from an EMBL/GenBank/DDBJ whole genome shotgun (WGS) entry which is preliminary data.</text>
</comment>
<dbReference type="Pfam" id="PF17681">
    <property type="entry name" value="GCP_N_terminal"/>
    <property type="match status" value="1"/>
</dbReference>
<dbReference type="InterPro" id="IPR042241">
    <property type="entry name" value="GCP_C_sf"/>
</dbReference>
<dbReference type="InterPro" id="IPR040457">
    <property type="entry name" value="GCP_C"/>
</dbReference>
<accession>A0AAV7JU40</accession>
<dbReference type="EMBL" id="JAKMXF010000299">
    <property type="protein sequence ID" value="KAI6652458.1"/>
    <property type="molecule type" value="Genomic_DNA"/>
</dbReference>
<name>A0AAV7JU40_9METZ</name>
<dbReference type="GO" id="GO:0043015">
    <property type="term" value="F:gamma-tubulin binding"/>
    <property type="evidence" value="ECO:0007669"/>
    <property type="project" value="InterPro"/>
</dbReference>
<dbReference type="GO" id="GO:0000930">
    <property type="term" value="C:gamma-tubulin complex"/>
    <property type="evidence" value="ECO:0007669"/>
    <property type="project" value="TreeGrafter"/>
</dbReference>
<evidence type="ECO:0000313" key="9">
    <source>
        <dbReference type="EMBL" id="KAI6652458.1"/>
    </source>
</evidence>
<feature type="domain" description="Gamma tubulin complex component protein N-terminal" evidence="8">
    <location>
        <begin position="3"/>
        <end position="325"/>
    </location>
</feature>
<comment type="subcellular location">
    <subcellularLocation>
        <location evidence="1 6">Cytoplasm</location>
        <location evidence="1 6">Cytoskeleton</location>
        <location evidence="1 6">Microtubule organizing center</location>
    </subcellularLocation>
</comment>
<dbReference type="GO" id="GO:0007020">
    <property type="term" value="P:microtubule nucleation"/>
    <property type="evidence" value="ECO:0007669"/>
    <property type="project" value="InterPro"/>
</dbReference>
<evidence type="ECO:0000256" key="6">
    <source>
        <dbReference type="RuleBase" id="RU363050"/>
    </source>
</evidence>
<dbReference type="GO" id="GO:0005874">
    <property type="term" value="C:microtubule"/>
    <property type="evidence" value="ECO:0007669"/>
    <property type="project" value="UniProtKB-KW"/>
</dbReference>
<keyword evidence="10" id="KW-1185">Reference proteome</keyword>
<evidence type="ECO:0000256" key="3">
    <source>
        <dbReference type="ARBA" id="ARBA00022490"/>
    </source>
</evidence>
<dbReference type="Pfam" id="PF04130">
    <property type="entry name" value="GCP_C_terminal"/>
    <property type="match status" value="1"/>
</dbReference>
<keyword evidence="5 6" id="KW-0206">Cytoskeleton</keyword>
<dbReference type="InterPro" id="IPR007259">
    <property type="entry name" value="GCP"/>
</dbReference>
<dbReference type="AlphaFoldDB" id="A0AAV7JU40"/>
<dbReference type="PANTHER" id="PTHR19302:SF27">
    <property type="entry name" value="GAMMA-TUBULIN COMPLEX COMPONENT 4"/>
    <property type="match status" value="1"/>
</dbReference>
<keyword evidence="4 6" id="KW-0493">Microtubule</keyword>
<dbReference type="GO" id="GO:0000922">
    <property type="term" value="C:spindle pole"/>
    <property type="evidence" value="ECO:0007669"/>
    <property type="project" value="InterPro"/>
</dbReference>
<evidence type="ECO:0000256" key="4">
    <source>
        <dbReference type="ARBA" id="ARBA00022701"/>
    </source>
</evidence>
<sequence length="650" mass="75993">MQHDIFLGLIGLESDIFICSDSTSFRLNPSLCYLHPGEIHVLQQLCKLSNSYICYFNFTSSENSTHRAPGLYLQAVISGLLDIMSDYRQKVLQLETDQKQYTSYPLSHLVHGLDEYFHLFPVIDNIISEIRQSKRSHGCILMDIVEKRMNIGDARIQSGIKKLYVKMQSILFKQISIWCIHGLICDMHKEFFIYSIKPDNMLEDETCVVGEANGKIVRYDNSLSNSQFGIQKALLPSCVTQRLAEKILFVGEAVFRFSFSINSMTSFNVNSLYSFNENGLLSGCEKELNLKFSQILCQNYFWKPRLEREIDLLKGIVNNGVISLIYQKGNVLSQLKLIKDFFLLGTGELFVSFLVTIIKKDSEHTRLKEKDINEIFVQLFNSFQSERCTTRLPIQFRISTEKPSLANPLSQCYDTLIQICSEVDILGKCILACSIEWPLQVLLDSRVIAQYQLIFNYLLKIRRAHVCLLEVWKNYRKIGDTSYYSKKGGSLWNMWEINYQMRFFLDSLQYYVFSDVIEVQYNLFLKKIENLKDFERLILLHEEYLVVLIDKLFITSDKIFAAILQILEFVERLHKIFKEDSRMGAFHFNHLRTQFNMKCQDFYKKFEIHESYSNPNLSIFLMRMDYNQFYSNLLHSPEAIHARLRVNSPN</sequence>
<evidence type="ECO:0000259" key="8">
    <source>
        <dbReference type="Pfam" id="PF17681"/>
    </source>
</evidence>
<gene>
    <name evidence="9" type="ORF">LOD99_7472</name>
</gene>
<evidence type="ECO:0000313" key="10">
    <source>
        <dbReference type="Proteomes" id="UP001165289"/>
    </source>
</evidence>
<dbReference type="GO" id="GO:0051225">
    <property type="term" value="P:spindle assembly"/>
    <property type="evidence" value="ECO:0007669"/>
    <property type="project" value="TreeGrafter"/>
</dbReference>
<dbReference type="Proteomes" id="UP001165289">
    <property type="component" value="Unassembled WGS sequence"/>
</dbReference>